<dbReference type="Pfam" id="PF14200">
    <property type="entry name" value="RicinB_lectin_2"/>
    <property type="match status" value="2"/>
</dbReference>
<dbReference type="PANTHER" id="PTHR43301:SF3">
    <property type="entry name" value="ARABINAN ENDO-1,5-ALPHA-L-ARABINOSIDASE A-RELATED"/>
    <property type="match status" value="1"/>
</dbReference>
<dbReference type="InterPro" id="IPR050727">
    <property type="entry name" value="GH43_arabinanases"/>
</dbReference>
<keyword evidence="3" id="KW-0378">Hydrolase</keyword>
<dbReference type="Proteomes" id="UP000280501">
    <property type="component" value="Unassembled WGS sequence"/>
</dbReference>
<dbReference type="Gene3D" id="2.115.10.20">
    <property type="entry name" value="Glycosyl hydrolase domain, family 43"/>
    <property type="match status" value="1"/>
</dbReference>
<dbReference type="PROSITE" id="PS50231">
    <property type="entry name" value="RICIN_B_LECTIN"/>
    <property type="match status" value="1"/>
</dbReference>
<keyword evidence="1" id="KW-0732">Signal</keyword>
<dbReference type="SMART" id="SM00458">
    <property type="entry name" value="RICIN"/>
    <property type="match status" value="1"/>
</dbReference>
<dbReference type="PANTHER" id="PTHR43301">
    <property type="entry name" value="ARABINAN ENDO-1,5-ALPHA-L-ARABINOSIDASE"/>
    <property type="match status" value="1"/>
</dbReference>
<dbReference type="RefSeq" id="WP_123815850.1">
    <property type="nucleotide sequence ID" value="NZ_RKQZ01000001.1"/>
</dbReference>
<feature type="chain" id="PRO_5038684660" evidence="1">
    <location>
        <begin position="31"/>
        <end position="520"/>
    </location>
</feature>
<keyword evidence="4" id="KW-1185">Reference proteome</keyword>
<organism evidence="3 4">
    <name type="scientific">Myceligenerans xiligouense</name>
    <dbReference type="NCBI Taxonomy" id="253184"/>
    <lineage>
        <taxon>Bacteria</taxon>
        <taxon>Bacillati</taxon>
        <taxon>Actinomycetota</taxon>
        <taxon>Actinomycetes</taxon>
        <taxon>Micrococcales</taxon>
        <taxon>Promicromonosporaceae</taxon>
        <taxon>Myceligenerans</taxon>
    </lineage>
</organism>
<accession>A0A3N4ZC09</accession>
<protein>
    <submittedName>
        <fullName evidence="3">Glycosyl hydrolase family 32</fullName>
    </submittedName>
</protein>
<proteinExistence type="predicted"/>
<gene>
    <name evidence="3" type="ORF">EDD34_3691</name>
</gene>
<reference evidence="3 4" key="1">
    <citation type="submission" date="2018-11" db="EMBL/GenBank/DDBJ databases">
        <title>Sequencing the genomes of 1000 actinobacteria strains.</title>
        <authorList>
            <person name="Klenk H.-P."/>
        </authorList>
    </citation>
    <scope>NUCLEOTIDE SEQUENCE [LARGE SCALE GENOMIC DNA]</scope>
    <source>
        <strain evidence="3 4">DSM 15700</strain>
    </source>
</reference>
<name>A0A3N4ZC09_9MICO</name>
<dbReference type="InterPro" id="IPR006311">
    <property type="entry name" value="TAT_signal"/>
</dbReference>
<evidence type="ECO:0000256" key="1">
    <source>
        <dbReference type="SAM" id="SignalP"/>
    </source>
</evidence>
<comment type="caution">
    <text evidence="3">The sequence shown here is derived from an EMBL/GenBank/DDBJ whole genome shotgun (WGS) entry which is preliminary data.</text>
</comment>
<dbReference type="CDD" id="cd08983">
    <property type="entry name" value="GH43_Bt3655-like"/>
    <property type="match status" value="1"/>
</dbReference>
<dbReference type="Gene3D" id="2.80.10.50">
    <property type="match status" value="3"/>
</dbReference>
<feature type="signal peptide" evidence="1">
    <location>
        <begin position="1"/>
        <end position="30"/>
    </location>
</feature>
<feature type="domain" description="Ricin B lectin" evidence="2">
    <location>
        <begin position="381"/>
        <end position="517"/>
    </location>
</feature>
<dbReference type="EMBL" id="RKQZ01000001">
    <property type="protein sequence ID" value="RPF23012.1"/>
    <property type="molecule type" value="Genomic_DNA"/>
</dbReference>
<dbReference type="InterPro" id="IPR035992">
    <property type="entry name" value="Ricin_B-like_lectins"/>
</dbReference>
<dbReference type="InterPro" id="IPR023296">
    <property type="entry name" value="Glyco_hydro_beta-prop_sf"/>
</dbReference>
<sequence>MHISLRRTLAGVTAAALAGALGLAAATTSAVVGAPAAAAAPGDGDAYFFPYFTGESTADAETISFAVSTGNDPTSWQTLNGGEPVLSSTLGTQGLRDPFVIRSGDGSTFYLLATDLKIHGGGNFGDAQETGSRSMMVWESDDLVNWSAQREIELAPENAGNLWAPEAFWDAANQEYVVYWASALYPETLPPEQRDIGDSYQRMMYATTTDFRTFSEPRVWIDERQGAGRGMIDSTIVQVDGLYHRFTKDESDMTVRQESSTDLRRTQGVTSGDGWTMVAERVGVGQPNPWGGTFTAGEGPSVFPSLTDDRWYLIQDQPSYHGGQGYMLFETTDLASGQWTSVPDADLPPSPRHGTVLPITAAEHAALLDAYGGGSGGPGTGWQVIESAHSGLVLDIADQSTTPGALLTQHTRWDGTNQQFRLLDSGNGYYRIQARHSGLVLDVYDWNADNGADIAQWDDLNGTNQQWQVRQNSDGTVTFLNRYSGKALDVWEWSTTPGSRISQYTDNGNATQRWYLHPVG</sequence>
<dbReference type="InterPro" id="IPR000772">
    <property type="entry name" value="Ricin_B_lectin"/>
</dbReference>
<dbReference type="PROSITE" id="PS51318">
    <property type="entry name" value="TAT"/>
    <property type="match status" value="1"/>
</dbReference>
<dbReference type="SUPFAM" id="SSF50370">
    <property type="entry name" value="Ricin B-like lectins"/>
    <property type="match status" value="1"/>
</dbReference>
<evidence type="ECO:0000313" key="4">
    <source>
        <dbReference type="Proteomes" id="UP000280501"/>
    </source>
</evidence>
<dbReference type="AlphaFoldDB" id="A0A3N4ZC09"/>
<dbReference type="GO" id="GO:0016787">
    <property type="term" value="F:hydrolase activity"/>
    <property type="evidence" value="ECO:0007669"/>
    <property type="project" value="UniProtKB-KW"/>
</dbReference>
<dbReference type="SUPFAM" id="SSF75005">
    <property type="entry name" value="Arabinanase/levansucrase/invertase"/>
    <property type="match status" value="1"/>
</dbReference>
<evidence type="ECO:0000259" key="2">
    <source>
        <dbReference type="SMART" id="SM00458"/>
    </source>
</evidence>
<dbReference type="CDD" id="cd00161">
    <property type="entry name" value="beta-trefoil_Ricin-like"/>
    <property type="match status" value="1"/>
</dbReference>
<evidence type="ECO:0000313" key="3">
    <source>
        <dbReference type="EMBL" id="RPF23012.1"/>
    </source>
</evidence>
<dbReference type="OrthoDB" id="9758923at2"/>